<dbReference type="AlphaFoldDB" id="A0A1G7JU73"/>
<dbReference type="Proteomes" id="UP000243333">
    <property type="component" value="Unassembled WGS sequence"/>
</dbReference>
<accession>A0A1G7JU73</accession>
<organism evidence="1 2">
    <name type="scientific">Sporolituus thermophilus DSM 23256</name>
    <dbReference type="NCBI Taxonomy" id="1123285"/>
    <lineage>
        <taxon>Bacteria</taxon>
        <taxon>Bacillati</taxon>
        <taxon>Bacillota</taxon>
        <taxon>Negativicutes</taxon>
        <taxon>Selenomonadales</taxon>
        <taxon>Sporomusaceae</taxon>
        <taxon>Sporolituus</taxon>
    </lineage>
</organism>
<sequence length="71" mass="7413">MWPILQADLKTASDKTNALSATAQQIAAGAEEGGAAVEEQTATTQQISNAAGVTLGIVEELQSLVKQFRIK</sequence>
<dbReference type="STRING" id="1123285.SAMN05660235_01055"/>
<dbReference type="SUPFAM" id="SSF58104">
    <property type="entry name" value="Methyl-accepting chemotaxis protein (MCP) signaling domain"/>
    <property type="match status" value="1"/>
</dbReference>
<gene>
    <name evidence="1" type="ORF">SAMN05660235_01055</name>
</gene>
<protein>
    <submittedName>
        <fullName evidence="1">Methyl-accepting chemotaxis protein</fullName>
    </submittedName>
</protein>
<evidence type="ECO:0000313" key="1">
    <source>
        <dbReference type="EMBL" id="SDF28503.1"/>
    </source>
</evidence>
<reference evidence="2" key="1">
    <citation type="submission" date="2016-10" db="EMBL/GenBank/DDBJ databases">
        <authorList>
            <person name="Varghese N."/>
            <person name="Submissions S."/>
        </authorList>
    </citation>
    <scope>NUCLEOTIDE SEQUENCE [LARGE SCALE GENOMIC DNA]</scope>
    <source>
        <strain evidence="2">DSM 23256</strain>
    </source>
</reference>
<dbReference type="Gene3D" id="1.10.287.950">
    <property type="entry name" value="Methyl-accepting chemotaxis protein"/>
    <property type="match status" value="1"/>
</dbReference>
<evidence type="ECO:0000313" key="2">
    <source>
        <dbReference type="Proteomes" id="UP000243333"/>
    </source>
</evidence>
<keyword evidence="2" id="KW-1185">Reference proteome</keyword>
<dbReference type="EMBL" id="FNBU01000006">
    <property type="protein sequence ID" value="SDF28503.1"/>
    <property type="molecule type" value="Genomic_DNA"/>
</dbReference>
<proteinExistence type="predicted"/>
<name>A0A1G7JU73_9FIRM</name>